<dbReference type="InterPro" id="IPR038279">
    <property type="entry name" value="Ndc10_dom2_sf"/>
</dbReference>
<dbReference type="GO" id="GO:0030422">
    <property type="term" value="P:siRNA processing"/>
    <property type="evidence" value="ECO:0007669"/>
    <property type="project" value="TreeGrafter"/>
</dbReference>
<feature type="compositionally biased region" description="Low complexity" evidence="2">
    <location>
        <begin position="168"/>
        <end position="204"/>
    </location>
</feature>
<feature type="domain" description="RDRP core" evidence="3">
    <location>
        <begin position="410"/>
        <end position="1042"/>
    </location>
</feature>
<comment type="similarity">
    <text evidence="1">Belongs to the RdRP family.</text>
</comment>
<keyword evidence="1" id="KW-0694">RNA-binding</keyword>
<dbReference type="STRING" id="4829.A0A168NUP1"/>
<gene>
    <name evidence="4" type="primary">ABSGL_06986.1 scaffold 8715</name>
</gene>
<comment type="catalytic activity">
    <reaction evidence="1">
        <text>RNA(n) + a ribonucleoside 5'-triphosphate = RNA(n+1) + diphosphate</text>
        <dbReference type="Rhea" id="RHEA:21248"/>
        <dbReference type="Rhea" id="RHEA-COMP:14527"/>
        <dbReference type="Rhea" id="RHEA-COMP:17342"/>
        <dbReference type="ChEBI" id="CHEBI:33019"/>
        <dbReference type="ChEBI" id="CHEBI:61557"/>
        <dbReference type="ChEBI" id="CHEBI:140395"/>
        <dbReference type="EC" id="2.7.7.48"/>
    </reaction>
</comment>
<dbReference type="EMBL" id="LT553525">
    <property type="protein sequence ID" value="SAM01245.1"/>
    <property type="molecule type" value="Genomic_DNA"/>
</dbReference>
<proteinExistence type="inferred from homology"/>
<dbReference type="Proteomes" id="UP000078561">
    <property type="component" value="Unassembled WGS sequence"/>
</dbReference>
<evidence type="ECO:0000256" key="2">
    <source>
        <dbReference type="SAM" id="MobiDB-lite"/>
    </source>
</evidence>
<dbReference type="InterPro" id="IPR057596">
    <property type="entry name" value="RDRP_core"/>
</dbReference>
<name>A0A168NUP1_ABSGL</name>
<keyword evidence="1" id="KW-0808">Transferase</keyword>
<dbReference type="InterPro" id="IPR007855">
    <property type="entry name" value="RDRP"/>
</dbReference>
<organism evidence="4">
    <name type="scientific">Absidia glauca</name>
    <name type="common">Pin mould</name>
    <dbReference type="NCBI Taxonomy" id="4829"/>
    <lineage>
        <taxon>Eukaryota</taxon>
        <taxon>Fungi</taxon>
        <taxon>Fungi incertae sedis</taxon>
        <taxon>Mucoromycota</taxon>
        <taxon>Mucoromycotina</taxon>
        <taxon>Mucoromycetes</taxon>
        <taxon>Mucorales</taxon>
        <taxon>Cunninghamellaceae</taxon>
        <taxon>Absidia</taxon>
    </lineage>
</organism>
<keyword evidence="1" id="KW-0696">RNA-directed RNA polymerase</keyword>
<keyword evidence="5" id="KW-1185">Reference proteome</keyword>
<reference evidence="4" key="1">
    <citation type="submission" date="2016-04" db="EMBL/GenBank/DDBJ databases">
        <authorList>
            <person name="Evans L.H."/>
            <person name="Alamgir A."/>
            <person name="Owens N."/>
            <person name="Weber N.D."/>
            <person name="Virtaneva K."/>
            <person name="Barbian K."/>
            <person name="Babar A."/>
            <person name="Rosenke K."/>
        </authorList>
    </citation>
    <scope>NUCLEOTIDE SEQUENCE [LARGE SCALE GENOMIC DNA]</scope>
    <source>
        <strain evidence="4">CBS 101.48</strain>
    </source>
</reference>
<dbReference type="InParanoid" id="A0A168NUP1"/>
<dbReference type="Gene3D" id="1.10.443.20">
    <property type="entry name" value="Centromere DNA-binding protein complex CBF3 subunit, domain 2"/>
    <property type="match status" value="1"/>
</dbReference>
<evidence type="ECO:0000259" key="3">
    <source>
        <dbReference type="Pfam" id="PF05183"/>
    </source>
</evidence>
<dbReference type="GO" id="GO:0003723">
    <property type="term" value="F:RNA binding"/>
    <property type="evidence" value="ECO:0007669"/>
    <property type="project" value="UniProtKB-KW"/>
</dbReference>
<evidence type="ECO:0000256" key="1">
    <source>
        <dbReference type="RuleBase" id="RU363098"/>
    </source>
</evidence>
<sequence>MTNKLTLTPKVVEYAQLIYMYLGLPDKRKDLPNAQALPIEIEKMRLLCSTDPTELTKVVHQFIVQSQQPDAKRTLDDFIKLLDKSLDCICQDEPYDEFDDFGLDEDEFLLEIADQTMTAHAMEKGVNKRPFDTINTCTTTEPIVTNKRQQKDTGPIHPKPLLIDDYASTSSTTSSNIGESLSPSPSVSSTSTSVSTPLTHSTTPDLVTPTVLDNEHFLQTYQKQLQQEKTAFPGDNLIASPIRRATSFKQAPWILLFELARILSICQISWDHLDLEATQALIDLTKRDPERVHDAILNWLVNLRRPGAGELGLMTATANGSFDSTDYLLKLVSIERCSDLVWKFGSSINAQQNDKPDLDSTCSGTNYDRHKLRLMRYQDNKVDGKMHQTRSIHYTATLFLPKDIDEQPQIKLNAPQFQASNRFFRKYGAERFLELRLARTAGPSDPLNEHKSYILRPFLLMGVTYQFLFMKDDRLILFATKGPGLTFTSIKSVIEWHIPLIHNWGLTICKFASRMSLGYSNSIPTLTFEPHNVRLIDDIYAKGRIKSDNTCMTDGCGIISAAAMKKIMGTQQNDILPCAVQGRIGGAKGVWIVTPDLDLDGGDWIEIRASQNKFKTGEPGPNMKVDPLHYTFDLVKNAFCIYPCYLNTQFIQCLSAGGVPTSMFVDLLKDHIGNMAEIISDNKNNRLLRDWLVKEGGLMNLRQTDTDTGIGLWQRQKVESMGVLGQSSAKVSDNPEEMNDELGGNAVNNYSAGKASRGPRFNRHSGNPFNLFESIVRYLDAGFDLSNPFMASRISSVFRLMMETLSTKYRVQVKQSCSLMCVPDPTGTLKPNQVFLQMSSRKKNEQTGIHAGLITGDILVARSPCGMKSDVQKVEAVDNSALRIYSDVIVFPTQGSRSLASKLSGGDYDGDLIFCCWDKRLVDTFTPSEVPKKTEEVDAAFEKDTRTVRDTLRTHRYPDEQERELQRLFLSVPTYDGTLGVYENWRTVVSEITSLDDPQVIYLAQMCALLVDAPKQGLWVKPWTKKEDRAKFGVHHIPKWFADKLNKLPDGEDDAPSTITLLERPLTTAMDHLHETIRTEIESLTQRAQNLIPTDKTARMDPDLSSPWYKACEAATELGDDLMLVDLRALKDAVNANLDSYIQGVRDVTGYVDRTEEGLVRLGPSGDDDDDDDDKTAKPTGRKFRTFLEVEDFHAEHFFGIGQKGSLDSVPFKTDLLVNEGRMVTTLKASYAYIRTIEQERYSKYCYVVAYDALARMKSDANAKKIKPNARTAGIVCENKDQIRRQGRWNNTAMNGAYLTSLPREIMRSMACFPSMVDPFILHVPPLTHLQASARSWFR</sequence>
<feature type="region of interest" description="Disordered" evidence="2">
    <location>
        <begin position="1157"/>
        <end position="1178"/>
    </location>
</feature>
<dbReference type="PANTHER" id="PTHR23079:SF14">
    <property type="entry name" value="RNA-DEPENDENT RNA POLYMERASE"/>
    <property type="match status" value="1"/>
</dbReference>
<protein>
    <recommendedName>
        <fullName evidence="1">RNA-dependent RNA polymerase</fullName>
        <ecNumber evidence="1">2.7.7.48</ecNumber>
    </recommendedName>
</protein>
<dbReference type="EC" id="2.7.7.48" evidence="1"/>
<dbReference type="OrthoDB" id="10055769at2759"/>
<dbReference type="GO" id="GO:0003677">
    <property type="term" value="F:DNA binding"/>
    <property type="evidence" value="ECO:0007669"/>
    <property type="project" value="InterPro"/>
</dbReference>
<accession>A0A168NUP1</accession>
<evidence type="ECO:0000313" key="4">
    <source>
        <dbReference type="EMBL" id="SAM01245.1"/>
    </source>
</evidence>
<keyword evidence="1" id="KW-0548">Nucleotidyltransferase</keyword>
<feature type="region of interest" description="Disordered" evidence="2">
    <location>
        <begin position="143"/>
        <end position="206"/>
    </location>
</feature>
<dbReference type="GO" id="GO:0003968">
    <property type="term" value="F:RNA-directed RNA polymerase activity"/>
    <property type="evidence" value="ECO:0007669"/>
    <property type="project" value="UniProtKB-KW"/>
</dbReference>
<dbReference type="OMA" id="CWDERIV"/>
<dbReference type="GO" id="GO:0031380">
    <property type="term" value="C:nuclear RNA-directed RNA polymerase complex"/>
    <property type="evidence" value="ECO:0007669"/>
    <property type="project" value="TreeGrafter"/>
</dbReference>
<evidence type="ECO:0000313" key="5">
    <source>
        <dbReference type="Proteomes" id="UP000078561"/>
    </source>
</evidence>
<dbReference type="PANTHER" id="PTHR23079">
    <property type="entry name" value="RNA-DEPENDENT RNA POLYMERASE"/>
    <property type="match status" value="1"/>
</dbReference>
<dbReference type="Pfam" id="PF05183">
    <property type="entry name" value="RdRP"/>
    <property type="match status" value="1"/>
</dbReference>